<proteinExistence type="predicted"/>
<comment type="caution">
    <text evidence="3">The sequence shown here is derived from an EMBL/GenBank/DDBJ whole genome shotgun (WGS) entry which is preliminary data.</text>
</comment>
<evidence type="ECO:0000259" key="1">
    <source>
        <dbReference type="Pfam" id="PF05651"/>
    </source>
</evidence>
<organism evidence="3 4">
    <name type="scientific">Paenibacillus selenitireducens</name>
    <dbReference type="NCBI Taxonomy" id="1324314"/>
    <lineage>
        <taxon>Bacteria</taxon>
        <taxon>Bacillati</taxon>
        <taxon>Bacillota</taxon>
        <taxon>Bacilli</taxon>
        <taxon>Bacillales</taxon>
        <taxon>Paenibacillaceae</taxon>
        <taxon>Paenibacillus</taxon>
    </lineage>
</organism>
<dbReference type="PANTHER" id="PTHR33744:SF15">
    <property type="entry name" value="CARBOHYDRATE DIACID REGULATOR"/>
    <property type="match status" value="1"/>
</dbReference>
<protein>
    <submittedName>
        <fullName evidence="3">Sugar diacid utilization regulator</fullName>
    </submittedName>
</protein>
<sequence length="342" mass="38511">MFQLSEQQAQDIVDKMMKDIPYNINIMNDQGVIIGSGNKGRVGTIHQGAVKALATGKMIEVWDDGRFEKKGTNEPIVIDHKRVGVIGITGNPNEVRPFCNIVRTTVALLIEQGTALKNLAHEANRKKAFLEMLLQHQGAYSQKLKKEASTYKIDLLLKTVVLYVKNFTWNEESAKSLLLYPSFVMEEDTHLIMVQNAKSTDKLIQTMLQHQNDALIAIGNLKSSIAESYYQAKSAMNVLVALNLPSRVVAYDEVDFLVKLSHADLSNNLNVVSKLEDTMDMMETLRSFINHDCSVSLTAAELNIHRNTLQYRLKRIHSITGKDPRNVLQLFELTHGLLSLYK</sequence>
<name>A0A1T2XH41_9BACL</name>
<dbReference type="OrthoDB" id="9792148at2"/>
<dbReference type="InterPro" id="IPR025736">
    <property type="entry name" value="PucR_C-HTH_dom"/>
</dbReference>
<dbReference type="RefSeq" id="WP_078498206.1">
    <property type="nucleotide sequence ID" value="NZ_MSZX01000003.1"/>
</dbReference>
<dbReference type="AlphaFoldDB" id="A0A1T2XH41"/>
<reference evidence="3 4" key="1">
    <citation type="submission" date="2017-01" db="EMBL/GenBank/DDBJ databases">
        <title>Genome analysis of Paenibacillus selenitrireducens ES3-24.</title>
        <authorList>
            <person name="Xu D."/>
            <person name="Yao R."/>
            <person name="Zheng S."/>
        </authorList>
    </citation>
    <scope>NUCLEOTIDE SEQUENCE [LARGE SCALE GENOMIC DNA]</scope>
    <source>
        <strain evidence="3 4">ES3-24</strain>
    </source>
</reference>
<dbReference type="EMBL" id="MSZX01000003">
    <property type="protein sequence ID" value="OPA79207.1"/>
    <property type="molecule type" value="Genomic_DNA"/>
</dbReference>
<dbReference type="Pfam" id="PF05651">
    <property type="entry name" value="Diacid_rec"/>
    <property type="match status" value="1"/>
</dbReference>
<dbReference type="InterPro" id="IPR042070">
    <property type="entry name" value="PucR_C-HTH_sf"/>
</dbReference>
<feature type="domain" description="PucR C-terminal helix-turn-helix" evidence="2">
    <location>
        <begin position="282"/>
        <end position="334"/>
    </location>
</feature>
<dbReference type="Proteomes" id="UP000190188">
    <property type="component" value="Unassembled WGS sequence"/>
</dbReference>
<gene>
    <name evidence="3" type="ORF">BVG16_08920</name>
</gene>
<keyword evidence="4" id="KW-1185">Reference proteome</keyword>
<accession>A0A1T2XH41</accession>
<dbReference type="InterPro" id="IPR051448">
    <property type="entry name" value="CdaR-like_regulators"/>
</dbReference>
<dbReference type="InterPro" id="IPR008599">
    <property type="entry name" value="Diacid_rec"/>
</dbReference>
<evidence type="ECO:0000259" key="2">
    <source>
        <dbReference type="Pfam" id="PF13556"/>
    </source>
</evidence>
<dbReference type="PANTHER" id="PTHR33744">
    <property type="entry name" value="CARBOHYDRATE DIACID REGULATOR"/>
    <property type="match status" value="1"/>
</dbReference>
<dbReference type="Gene3D" id="1.10.10.2840">
    <property type="entry name" value="PucR C-terminal helix-turn-helix domain"/>
    <property type="match status" value="1"/>
</dbReference>
<dbReference type="Pfam" id="PF13556">
    <property type="entry name" value="HTH_30"/>
    <property type="match status" value="1"/>
</dbReference>
<evidence type="ECO:0000313" key="4">
    <source>
        <dbReference type="Proteomes" id="UP000190188"/>
    </source>
</evidence>
<evidence type="ECO:0000313" key="3">
    <source>
        <dbReference type="EMBL" id="OPA79207.1"/>
    </source>
</evidence>
<dbReference type="STRING" id="1324314.BVG16_08920"/>
<feature type="domain" description="Putative sugar diacid recognition" evidence="1">
    <location>
        <begin position="4"/>
        <end position="131"/>
    </location>
</feature>